<evidence type="ECO:0000256" key="1">
    <source>
        <dbReference type="SAM" id="Phobius"/>
    </source>
</evidence>
<accession>Q6F7U2</accession>
<evidence type="ECO:0000313" key="2">
    <source>
        <dbReference type="EMBL" id="CAG69873.1"/>
    </source>
</evidence>
<gene>
    <name evidence="2" type="ordered locus">ACIAD3188</name>
</gene>
<dbReference type="KEGG" id="aci:ACIAD3188"/>
<dbReference type="eggNOG" id="ENOG5032AFA">
    <property type="taxonomic scope" value="Bacteria"/>
</dbReference>
<name>Q6F7U2_ACIAD</name>
<evidence type="ECO:0000313" key="3">
    <source>
        <dbReference type="Proteomes" id="UP000000430"/>
    </source>
</evidence>
<dbReference type="EMBL" id="CR543861">
    <property type="protein sequence ID" value="CAG69873.1"/>
    <property type="molecule type" value="Genomic_DNA"/>
</dbReference>
<keyword evidence="1" id="KW-0812">Transmembrane</keyword>
<protein>
    <submittedName>
        <fullName evidence="2">Uncharacterized protein</fullName>
    </submittedName>
</protein>
<feature type="transmembrane region" description="Helical" evidence="1">
    <location>
        <begin position="16"/>
        <end position="32"/>
    </location>
</feature>
<dbReference type="AlphaFoldDB" id="Q6F7U2"/>
<feature type="transmembrane region" description="Helical" evidence="1">
    <location>
        <begin position="38"/>
        <end position="55"/>
    </location>
</feature>
<keyword evidence="1" id="KW-1133">Transmembrane helix</keyword>
<dbReference type="HOGENOM" id="CLU_155685_0_0_6"/>
<proteinExistence type="predicted"/>
<dbReference type="Proteomes" id="UP000000430">
    <property type="component" value="Chromosome"/>
</dbReference>
<keyword evidence="1" id="KW-0472">Membrane</keyword>
<reference evidence="2 3" key="1">
    <citation type="journal article" date="2004" name="Nucleic Acids Res.">
        <title>Unique features revealed by the genome sequence of Acinetobacter sp. ADP1, a versatile and naturally transformation competent bacterium.</title>
        <authorList>
            <person name="Barbe V."/>
            <person name="Vallenet D."/>
            <person name="Fonknechten N."/>
            <person name="Kreimeyer A."/>
            <person name="Oztas S."/>
            <person name="Labarre L."/>
            <person name="Cruveiller S."/>
            <person name="Robert C."/>
            <person name="Duprat S."/>
            <person name="Wincker P."/>
            <person name="Ornston L.N."/>
            <person name="Weissenbach J."/>
            <person name="Marliere P."/>
            <person name="Cohen G.N."/>
            <person name="Medigue C."/>
        </authorList>
    </citation>
    <scope>NUCLEOTIDE SEQUENCE [LARGE SCALE GENOMIC DNA]</scope>
    <source>
        <strain evidence="3">ATCC 33305 / BD413 / ADP1</strain>
    </source>
</reference>
<organism evidence="2 3">
    <name type="scientific">Acinetobacter baylyi (strain ATCC 33305 / BD413 / ADP1)</name>
    <dbReference type="NCBI Taxonomy" id="62977"/>
    <lineage>
        <taxon>Bacteria</taxon>
        <taxon>Pseudomonadati</taxon>
        <taxon>Pseudomonadota</taxon>
        <taxon>Gammaproteobacteria</taxon>
        <taxon>Moraxellales</taxon>
        <taxon>Moraxellaceae</taxon>
        <taxon>Acinetobacter</taxon>
    </lineage>
</organism>
<sequence>MCMANQLRFQLKQSKLAILFQLTLLLVMLCMMWWLFNFWIWCAICVSALIGYFFFCRQPKINTIEQLDQKTWSLQYVEREKVYSFQLDRLIDHQIYMIIYSQNPSLSLIIWCDQVSQQEWKRLKVMTKLL</sequence>
<dbReference type="STRING" id="202950.GCA_001485005_02966"/>